<gene>
    <name evidence="3" type="ORF">BDV26DRAFT_271361</name>
</gene>
<protein>
    <recommendedName>
        <fullName evidence="2">Azaphilone pigments biosynthesis cluster protein L N-terminal domain-containing protein</fullName>
    </recommendedName>
</protein>
<evidence type="ECO:0000313" key="4">
    <source>
        <dbReference type="Proteomes" id="UP000326198"/>
    </source>
</evidence>
<evidence type="ECO:0000313" key="3">
    <source>
        <dbReference type="EMBL" id="KAE8373771.1"/>
    </source>
</evidence>
<accession>A0A5N7AV93</accession>
<organism evidence="3 4">
    <name type="scientific">Aspergillus bertholletiae</name>
    <dbReference type="NCBI Taxonomy" id="1226010"/>
    <lineage>
        <taxon>Eukaryota</taxon>
        <taxon>Fungi</taxon>
        <taxon>Dikarya</taxon>
        <taxon>Ascomycota</taxon>
        <taxon>Pezizomycotina</taxon>
        <taxon>Eurotiomycetes</taxon>
        <taxon>Eurotiomycetidae</taxon>
        <taxon>Eurotiales</taxon>
        <taxon>Aspergillaceae</taxon>
        <taxon>Aspergillus</taxon>
        <taxon>Aspergillus subgen. Circumdati</taxon>
    </lineage>
</organism>
<evidence type="ECO:0000259" key="2">
    <source>
        <dbReference type="Pfam" id="PF17111"/>
    </source>
</evidence>
<dbReference type="EMBL" id="ML736304">
    <property type="protein sequence ID" value="KAE8373771.1"/>
    <property type="molecule type" value="Genomic_DNA"/>
</dbReference>
<keyword evidence="4" id="KW-1185">Reference proteome</keyword>
<name>A0A5N7AV93_9EURO</name>
<feature type="coiled-coil region" evidence="1">
    <location>
        <begin position="32"/>
        <end position="59"/>
    </location>
</feature>
<dbReference type="Proteomes" id="UP000326198">
    <property type="component" value="Unassembled WGS sequence"/>
</dbReference>
<reference evidence="3 4" key="1">
    <citation type="submission" date="2019-04" db="EMBL/GenBank/DDBJ databases">
        <title>Friends and foes A comparative genomics studyof 23 Aspergillus species from section Flavi.</title>
        <authorList>
            <consortium name="DOE Joint Genome Institute"/>
            <person name="Kjaerbolling I."/>
            <person name="Vesth T."/>
            <person name="Frisvad J.C."/>
            <person name="Nybo J.L."/>
            <person name="Theobald S."/>
            <person name="Kildgaard S."/>
            <person name="Isbrandt T."/>
            <person name="Kuo A."/>
            <person name="Sato A."/>
            <person name="Lyhne E.K."/>
            <person name="Kogle M.E."/>
            <person name="Wiebenga A."/>
            <person name="Kun R.S."/>
            <person name="Lubbers R.J."/>
            <person name="Makela M.R."/>
            <person name="Barry K."/>
            <person name="Chovatia M."/>
            <person name="Clum A."/>
            <person name="Daum C."/>
            <person name="Haridas S."/>
            <person name="He G."/>
            <person name="LaButti K."/>
            <person name="Lipzen A."/>
            <person name="Mondo S."/>
            <person name="Riley R."/>
            <person name="Salamov A."/>
            <person name="Simmons B.A."/>
            <person name="Magnuson J.K."/>
            <person name="Henrissat B."/>
            <person name="Mortensen U.H."/>
            <person name="Larsen T.O."/>
            <person name="Devries R.P."/>
            <person name="Grigoriev I.V."/>
            <person name="Machida M."/>
            <person name="Baker S.E."/>
            <person name="Andersen M.R."/>
        </authorList>
    </citation>
    <scope>NUCLEOTIDE SEQUENCE [LARGE SCALE GENOMIC DNA]</scope>
    <source>
        <strain evidence="3 4">IBT 29228</strain>
    </source>
</reference>
<proteinExistence type="predicted"/>
<dbReference type="AlphaFoldDB" id="A0A5N7AV93"/>
<evidence type="ECO:0000256" key="1">
    <source>
        <dbReference type="SAM" id="Coils"/>
    </source>
</evidence>
<keyword evidence="1" id="KW-0175">Coiled coil</keyword>
<sequence>MTDPLSLASGLVALVEFAFQTSKSLYEVIKSFQSTKRAIRELRFEVESLNQALATLKTVAVDNEAQFIALKLPVLRCGTTCKEFEGIINKYTRHSHDQRTSFRDWAKLRYMGSDITDLRTTIAGYKATINIALGGATFRQVAVTVNVLEEYKQMTAEAISDLQDHLQGINEQAKSIEETYHTQHSDIDLSIIREEKESTEQCLAICIRSSGYIEGAQIRLPQDSYNVPMLTANSTSGDGFDPTKAYSVTDALSKDLTDKVSLTHCKLQARLSTVNSQLKEFSEVDILHSQEGTARLDLIREERENITQCLNICADALDILGMARENIYKDVTSAEDSHQLVVSTIGDLISAKYIRGAGSMQLLGQMPDNTLEQLLQDQKTYH</sequence>
<feature type="domain" description="Azaphilone pigments biosynthesis cluster protein L N-terminal" evidence="2">
    <location>
        <begin position="2"/>
        <end position="206"/>
    </location>
</feature>
<dbReference type="InterPro" id="IPR031348">
    <property type="entry name" value="PigL_N"/>
</dbReference>
<dbReference type="Pfam" id="PF17111">
    <property type="entry name" value="PigL_N"/>
    <property type="match status" value="2"/>
</dbReference>
<dbReference type="OrthoDB" id="5068804at2759"/>
<feature type="domain" description="Azaphilone pigments biosynthesis cluster protein L N-terminal" evidence="2">
    <location>
        <begin position="247"/>
        <end position="314"/>
    </location>
</feature>